<dbReference type="InterPro" id="IPR035950">
    <property type="entry name" value="XkdW-like_sf"/>
</dbReference>
<dbReference type="RefSeq" id="WP_196610847.1">
    <property type="nucleotide sequence ID" value="NZ_VRYY01000817.1"/>
</dbReference>
<organism evidence="2 3">
    <name type="scientific">Nitratidesulfovibrio oxamicus</name>
    <dbReference type="NCBI Taxonomy" id="32016"/>
    <lineage>
        <taxon>Bacteria</taxon>
        <taxon>Pseudomonadati</taxon>
        <taxon>Thermodesulfobacteriota</taxon>
        <taxon>Desulfovibrionia</taxon>
        <taxon>Desulfovibrionales</taxon>
        <taxon>Desulfovibrionaceae</taxon>
        <taxon>Nitratidesulfovibrio</taxon>
    </lineage>
</organism>
<name>A0ABS0J9D3_9BACT</name>
<dbReference type="Pfam" id="PF09636">
    <property type="entry name" value="XkdW"/>
    <property type="match status" value="1"/>
</dbReference>
<feature type="domain" description="Bacteriophage SP-beta YorD" evidence="1">
    <location>
        <begin position="6"/>
        <end position="61"/>
    </location>
</feature>
<dbReference type="EMBL" id="VRYY01000817">
    <property type="protein sequence ID" value="MBG3879085.1"/>
    <property type="molecule type" value="Genomic_DNA"/>
</dbReference>
<sequence length="105" mass="11499">MHNERMHEALCRLYPDAPAGAWELACGPETDWDVAVAAWRLEEAQPTQAALDAVYMALAEEGAAPRPPEPEPLDLNTITYAQADAIIRAESVEDLRQAMLDVLGL</sequence>
<dbReference type="Proteomes" id="UP001194469">
    <property type="component" value="Unassembled WGS sequence"/>
</dbReference>
<comment type="caution">
    <text evidence="2">The sequence shown here is derived from an EMBL/GenBank/DDBJ whole genome shotgun (WGS) entry which is preliminary data.</text>
</comment>
<dbReference type="InterPro" id="IPR019094">
    <property type="entry name" value="Phage_SP-beta_YorD"/>
</dbReference>
<accession>A0ABS0J9D3</accession>
<reference evidence="2 3" key="1">
    <citation type="submission" date="2019-08" db="EMBL/GenBank/DDBJ databases">
        <authorList>
            <person name="Luo N."/>
        </authorList>
    </citation>
    <scope>NUCLEOTIDE SEQUENCE [LARGE SCALE GENOMIC DNA]</scope>
    <source>
        <strain evidence="2 3">NCIMB 9442</strain>
    </source>
</reference>
<gene>
    <name evidence="2" type="ORF">FVW20_19325</name>
</gene>
<proteinExistence type="predicted"/>
<dbReference type="SUPFAM" id="SSF159865">
    <property type="entry name" value="XkdW-like"/>
    <property type="match status" value="1"/>
</dbReference>
<protein>
    <recommendedName>
        <fullName evidence="1">Bacteriophage SP-beta YorD domain-containing protein</fullName>
    </recommendedName>
</protein>
<evidence type="ECO:0000313" key="2">
    <source>
        <dbReference type="EMBL" id="MBG3879085.1"/>
    </source>
</evidence>
<keyword evidence="3" id="KW-1185">Reference proteome</keyword>
<evidence type="ECO:0000313" key="3">
    <source>
        <dbReference type="Proteomes" id="UP001194469"/>
    </source>
</evidence>
<evidence type="ECO:0000259" key="1">
    <source>
        <dbReference type="Pfam" id="PF09636"/>
    </source>
</evidence>